<dbReference type="InterPro" id="IPR029058">
    <property type="entry name" value="AB_hydrolase_fold"/>
</dbReference>
<feature type="active site" evidence="1">
    <location>
        <position position="161"/>
    </location>
</feature>
<dbReference type="InterPro" id="IPR033140">
    <property type="entry name" value="Lipase_GDXG_put_SER_AS"/>
</dbReference>
<sequence length="306" mass="32193">MTSQSEEVEFEFLPLIRVFKSGRVERIAGTATVPSSPLDPATGVASRDVVIDPAVPVSARLYVPPSSSPEKKSPLLVYFHGGAFCIESAFSPTYHLYLNSLAARAGIVIVSVNYRLAPEHPLPAAYDDSWAALRWAAAGGGGDPLISDRADLGKIFLAGDSAGANIAHRMAVMAGADGGVKVEGMVLIHPYFSTGPEAEGSIGDRLWRMVCPGAEGGTGDPRLNPASEGKVALAGMAGRRAVVFVAEKDVLREKGTAYHEVVTGSGWGGEAEVVETEGEGHVFHLLKPESEKAGEMMEKVVAFFSA</sequence>
<organism evidence="3 4">
    <name type="scientific">Apostasia shenzhenica</name>
    <dbReference type="NCBI Taxonomy" id="1088818"/>
    <lineage>
        <taxon>Eukaryota</taxon>
        <taxon>Viridiplantae</taxon>
        <taxon>Streptophyta</taxon>
        <taxon>Embryophyta</taxon>
        <taxon>Tracheophyta</taxon>
        <taxon>Spermatophyta</taxon>
        <taxon>Magnoliopsida</taxon>
        <taxon>Liliopsida</taxon>
        <taxon>Asparagales</taxon>
        <taxon>Orchidaceae</taxon>
        <taxon>Apostasioideae</taxon>
        <taxon>Apostasia</taxon>
    </lineage>
</organism>
<name>A0A2I0B5Z9_9ASPA</name>
<dbReference type="AlphaFoldDB" id="A0A2I0B5Z9"/>
<dbReference type="Gene3D" id="3.40.50.1820">
    <property type="entry name" value="alpha/beta hydrolase"/>
    <property type="match status" value="1"/>
</dbReference>
<dbReference type="Proteomes" id="UP000236161">
    <property type="component" value="Unassembled WGS sequence"/>
</dbReference>
<dbReference type="GO" id="GO:0033987">
    <property type="term" value="F:2-hydroxyisoflavanone dehydratase activity"/>
    <property type="evidence" value="ECO:0007669"/>
    <property type="project" value="UniProtKB-EC"/>
</dbReference>
<evidence type="ECO:0000259" key="2">
    <source>
        <dbReference type="Pfam" id="PF07859"/>
    </source>
</evidence>
<dbReference type="Pfam" id="PF07859">
    <property type="entry name" value="Abhydrolase_3"/>
    <property type="match status" value="1"/>
</dbReference>
<evidence type="ECO:0000256" key="1">
    <source>
        <dbReference type="PROSITE-ProRule" id="PRU10038"/>
    </source>
</evidence>
<evidence type="ECO:0000313" key="3">
    <source>
        <dbReference type="EMBL" id="PKA63205.1"/>
    </source>
</evidence>
<proteinExistence type="predicted"/>
<evidence type="ECO:0000313" key="4">
    <source>
        <dbReference type="Proteomes" id="UP000236161"/>
    </source>
</evidence>
<reference evidence="3 4" key="1">
    <citation type="journal article" date="2017" name="Nature">
        <title>The Apostasia genome and the evolution of orchids.</title>
        <authorList>
            <person name="Zhang G.Q."/>
            <person name="Liu K.W."/>
            <person name="Li Z."/>
            <person name="Lohaus R."/>
            <person name="Hsiao Y.Y."/>
            <person name="Niu S.C."/>
            <person name="Wang J.Y."/>
            <person name="Lin Y.C."/>
            <person name="Xu Q."/>
            <person name="Chen L.J."/>
            <person name="Yoshida K."/>
            <person name="Fujiwara S."/>
            <person name="Wang Z.W."/>
            <person name="Zhang Y.Q."/>
            <person name="Mitsuda N."/>
            <person name="Wang M."/>
            <person name="Liu G.H."/>
            <person name="Pecoraro L."/>
            <person name="Huang H.X."/>
            <person name="Xiao X.J."/>
            <person name="Lin M."/>
            <person name="Wu X.Y."/>
            <person name="Wu W.L."/>
            <person name="Chen Y.Y."/>
            <person name="Chang S.B."/>
            <person name="Sakamoto S."/>
            <person name="Ohme-Takagi M."/>
            <person name="Yagi M."/>
            <person name="Zeng S.J."/>
            <person name="Shen C.Y."/>
            <person name="Yeh C.M."/>
            <person name="Luo Y.B."/>
            <person name="Tsai W.C."/>
            <person name="Van de Peer Y."/>
            <person name="Liu Z.J."/>
        </authorList>
    </citation>
    <scope>NUCLEOTIDE SEQUENCE [LARGE SCALE GENOMIC DNA]</scope>
    <source>
        <strain evidence="4">cv. Shenzhen</strain>
        <tissue evidence="3">Stem</tissue>
    </source>
</reference>
<dbReference type="STRING" id="1088818.A0A2I0B5Z9"/>
<dbReference type="EC" id="4.2.1.105" evidence="3"/>
<gene>
    <name evidence="3" type="primary">CXE2</name>
    <name evidence="3" type="ORF">AXF42_Ash020578</name>
</gene>
<dbReference type="OrthoDB" id="408631at2759"/>
<dbReference type="GO" id="GO:0016787">
    <property type="term" value="F:hydrolase activity"/>
    <property type="evidence" value="ECO:0007669"/>
    <property type="project" value="InterPro"/>
</dbReference>
<dbReference type="InterPro" id="IPR013094">
    <property type="entry name" value="AB_hydrolase_3"/>
</dbReference>
<dbReference type="PANTHER" id="PTHR23024">
    <property type="entry name" value="ARYLACETAMIDE DEACETYLASE"/>
    <property type="match status" value="1"/>
</dbReference>
<dbReference type="SUPFAM" id="SSF53474">
    <property type="entry name" value="alpha/beta-Hydrolases"/>
    <property type="match status" value="1"/>
</dbReference>
<keyword evidence="4" id="KW-1185">Reference proteome</keyword>
<feature type="domain" description="Alpha/beta hydrolase fold-3" evidence="2">
    <location>
        <begin position="76"/>
        <end position="284"/>
    </location>
</feature>
<accession>A0A2I0B5Z9</accession>
<dbReference type="EMBL" id="KZ451910">
    <property type="protein sequence ID" value="PKA63205.1"/>
    <property type="molecule type" value="Genomic_DNA"/>
</dbReference>
<keyword evidence="3" id="KW-0456">Lyase</keyword>
<dbReference type="PROSITE" id="PS01174">
    <property type="entry name" value="LIPASE_GDXG_SER"/>
    <property type="match status" value="1"/>
</dbReference>
<protein>
    <submittedName>
        <fullName evidence="3">Putative carboxylesterase 2</fullName>
        <ecNumber evidence="3">4.2.1.105</ecNumber>
    </submittedName>
</protein>
<dbReference type="InterPro" id="IPR050466">
    <property type="entry name" value="Carboxylest/Gibb_receptor"/>
</dbReference>
<dbReference type="PANTHER" id="PTHR23024:SF577">
    <property type="entry name" value="CARBOXYLESTERASE 2-RELATED"/>
    <property type="match status" value="1"/>
</dbReference>